<evidence type="ECO:0000256" key="6">
    <source>
        <dbReference type="SAM" id="SignalP"/>
    </source>
</evidence>
<protein>
    <recommendedName>
        <fullName evidence="9">Leukocyte cell-derived chemotaxin-2</fullName>
    </recommendedName>
</protein>
<evidence type="ECO:0000256" key="4">
    <source>
        <dbReference type="ARBA" id="ARBA00023157"/>
    </source>
</evidence>
<dbReference type="AlphaFoldDB" id="A0ABD1ITJ4"/>
<accession>A0ABD1ITJ4</accession>
<evidence type="ECO:0000256" key="2">
    <source>
        <dbReference type="ARBA" id="ARBA00022729"/>
    </source>
</evidence>
<dbReference type="PANTHER" id="PTHR11329:SF0">
    <property type="entry name" value="LEUKOCYTE CELL-DERIVED CHEMOTAXIN-2"/>
    <property type="match status" value="1"/>
</dbReference>
<evidence type="ECO:0000256" key="5">
    <source>
        <dbReference type="ARBA" id="ARBA00024361"/>
    </source>
</evidence>
<comment type="caution">
    <text evidence="7">The sequence shown here is derived from an EMBL/GenBank/DDBJ whole genome shotgun (WGS) entry which is preliminary data.</text>
</comment>
<feature type="chain" id="PRO_5044744408" description="Leukocyte cell-derived chemotaxin-2" evidence="6">
    <location>
        <begin position="17"/>
        <end position="172"/>
    </location>
</feature>
<reference evidence="7 8" key="1">
    <citation type="submission" date="2024-09" db="EMBL/GenBank/DDBJ databases">
        <title>A chromosome-level genome assembly of Gray's grenadier anchovy, Coilia grayii.</title>
        <authorList>
            <person name="Fu Z."/>
        </authorList>
    </citation>
    <scope>NUCLEOTIDE SEQUENCE [LARGE SCALE GENOMIC DNA]</scope>
    <source>
        <strain evidence="7">G4</strain>
        <tissue evidence="7">Muscle</tissue>
    </source>
</reference>
<dbReference type="InterPro" id="IPR011055">
    <property type="entry name" value="Dup_hybrid_motif"/>
</dbReference>
<keyword evidence="1" id="KW-0479">Metal-binding</keyword>
<organism evidence="7 8">
    <name type="scientific">Coilia grayii</name>
    <name type="common">Gray's grenadier anchovy</name>
    <dbReference type="NCBI Taxonomy" id="363190"/>
    <lineage>
        <taxon>Eukaryota</taxon>
        <taxon>Metazoa</taxon>
        <taxon>Chordata</taxon>
        <taxon>Craniata</taxon>
        <taxon>Vertebrata</taxon>
        <taxon>Euteleostomi</taxon>
        <taxon>Actinopterygii</taxon>
        <taxon>Neopterygii</taxon>
        <taxon>Teleostei</taxon>
        <taxon>Clupei</taxon>
        <taxon>Clupeiformes</taxon>
        <taxon>Clupeoidei</taxon>
        <taxon>Engraulidae</taxon>
        <taxon>Coilinae</taxon>
        <taxon>Coilia</taxon>
    </lineage>
</organism>
<dbReference type="EMBL" id="JBHFQA010000024">
    <property type="protein sequence ID" value="KAL2077271.1"/>
    <property type="molecule type" value="Genomic_DNA"/>
</dbReference>
<keyword evidence="2 6" id="KW-0732">Signal</keyword>
<dbReference type="Gene3D" id="2.70.70.10">
    <property type="entry name" value="Glucose Permease (Domain IIA)"/>
    <property type="match status" value="1"/>
</dbReference>
<name>A0ABD1ITJ4_9TELE</name>
<sequence length="172" mass="19123">MRVTIILALLLPAVLCGDHLSGYEEEHSHDLSLVKFGQLCSGNPTNRKRGCDEHGWGCGHYGARRNHGTHKGLDIVCNDGDTVYAPFDVKLNGPAAPYRKPTALQKLINDGVNLSGEGLCFKLFYVKPDKYKGFLKKGQRIGILHPMQKVYPGITSHTHVQMCDRSDPTKYF</sequence>
<keyword evidence="8" id="KW-1185">Reference proteome</keyword>
<evidence type="ECO:0008006" key="9">
    <source>
        <dbReference type="Google" id="ProtNLM"/>
    </source>
</evidence>
<dbReference type="GO" id="GO:0046872">
    <property type="term" value="F:metal ion binding"/>
    <property type="evidence" value="ECO:0007669"/>
    <property type="project" value="UniProtKB-KW"/>
</dbReference>
<evidence type="ECO:0000313" key="8">
    <source>
        <dbReference type="Proteomes" id="UP001591681"/>
    </source>
</evidence>
<feature type="signal peptide" evidence="6">
    <location>
        <begin position="1"/>
        <end position="16"/>
    </location>
</feature>
<proteinExistence type="inferred from homology"/>
<keyword evidence="4" id="KW-1015">Disulfide bond</keyword>
<dbReference type="InterPro" id="IPR008663">
    <property type="entry name" value="LECT2"/>
</dbReference>
<gene>
    <name evidence="7" type="ORF">ACEWY4_026775</name>
</gene>
<evidence type="ECO:0000256" key="1">
    <source>
        <dbReference type="ARBA" id="ARBA00022723"/>
    </source>
</evidence>
<evidence type="ECO:0000313" key="7">
    <source>
        <dbReference type="EMBL" id="KAL2077271.1"/>
    </source>
</evidence>
<comment type="similarity">
    <text evidence="5">Belongs to the LECT2/MIM-1 family.</text>
</comment>
<dbReference type="PANTHER" id="PTHR11329">
    <property type="entry name" value="LEUKOCYTE CELL-DERIVED CHEMOTAXIN 2"/>
    <property type="match status" value="1"/>
</dbReference>
<evidence type="ECO:0000256" key="3">
    <source>
        <dbReference type="ARBA" id="ARBA00022833"/>
    </source>
</evidence>
<keyword evidence="3" id="KW-0862">Zinc</keyword>
<dbReference type="Proteomes" id="UP001591681">
    <property type="component" value="Unassembled WGS sequence"/>
</dbReference>